<proteinExistence type="predicted"/>
<comment type="caution">
    <text evidence="2">The sequence shown here is derived from an EMBL/GenBank/DDBJ whole genome shotgun (WGS) entry which is preliminary data.</text>
</comment>
<reference evidence="2" key="1">
    <citation type="submission" date="2023-04" db="EMBL/GenBank/DDBJ databases">
        <title>Phytophthora fragariaefolia NBRC 109709.</title>
        <authorList>
            <person name="Ichikawa N."/>
            <person name="Sato H."/>
            <person name="Tonouchi N."/>
        </authorList>
    </citation>
    <scope>NUCLEOTIDE SEQUENCE</scope>
    <source>
        <strain evidence="2">NBRC 109709</strain>
    </source>
</reference>
<evidence type="ECO:0000313" key="3">
    <source>
        <dbReference type="Proteomes" id="UP001165121"/>
    </source>
</evidence>
<dbReference type="Proteomes" id="UP001165121">
    <property type="component" value="Unassembled WGS sequence"/>
</dbReference>
<sequence>MYRNKQSLLPVQYYNKLPKECNVDVAIVLEPVIATAGTILATVAVLKTWGVEKIKIVSAIASKQGLQEVCAKNPDVEIFLAAIDDGLSEVRCVSNRELAKMLLQDVLPVAHVSDRWCVVVLTGWLHPTRSRRRR</sequence>
<evidence type="ECO:0000313" key="2">
    <source>
        <dbReference type="EMBL" id="GMF37098.1"/>
    </source>
</evidence>
<evidence type="ECO:0000259" key="1">
    <source>
        <dbReference type="Pfam" id="PF14681"/>
    </source>
</evidence>
<organism evidence="2 3">
    <name type="scientific">Phytophthora fragariaefolia</name>
    <dbReference type="NCBI Taxonomy" id="1490495"/>
    <lineage>
        <taxon>Eukaryota</taxon>
        <taxon>Sar</taxon>
        <taxon>Stramenopiles</taxon>
        <taxon>Oomycota</taxon>
        <taxon>Peronosporomycetes</taxon>
        <taxon>Peronosporales</taxon>
        <taxon>Peronosporaceae</taxon>
        <taxon>Phytophthora</taxon>
    </lineage>
</organism>
<dbReference type="InterPro" id="IPR000836">
    <property type="entry name" value="PRTase_dom"/>
</dbReference>
<feature type="domain" description="Phosphoribosyltransferase" evidence="1">
    <location>
        <begin position="1"/>
        <end position="92"/>
    </location>
</feature>
<dbReference type="OrthoDB" id="10257085at2759"/>
<dbReference type="Pfam" id="PF14681">
    <property type="entry name" value="UPRTase"/>
    <property type="match status" value="1"/>
</dbReference>
<dbReference type="AlphaFoldDB" id="A0A9W6XER4"/>
<dbReference type="CDD" id="cd06223">
    <property type="entry name" value="PRTases_typeI"/>
    <property type="match status" value="1"/>
</dbReference>
<dbReference type="SUPFAM" id="SSF53271">
    <property type="entry name" value="PRTase-like"/>
    <property type="match status" value="1"/>
</dbReference>
<gene>
    <name evidence="2" type="ORF">Pfra01_001030300</name>
</gene>
<dbReference type="InterPro" id="IPR029057">
    <property type="entry name" value="PRTase-like"/>
</dbReference>
<dbReference type="Gene3D" id="3.40.50.2020">
    <property type="match status" value="1"/>
</dbReference>
<name>A0A9W6XER4_9STRA</name>
<protein>
    <submittedName>
        <fullName evidence="2">Unnamed protein product</fullName>
    </submittedName>
</protein>
<dbReference type="EMBL" id="BSXT01000986">
    <property type="protein sequence ID" value="GMF37098.1"/>
    <property type="molecule type" value="Genomic_DNA"/>
</dbReference>
<accession>A0A9W6XER4</accession>
<keyword evidence="3" id="KW-1185">Reference proteome</keyword>